<dbReference type="STRING" id="96561.Dole_1088"/>
<evidence type="ECO:0000256" key="2">
    <source>
        <dbReference type="SAM" id="Phobius"/>
    </source>
</evidence>
<keyword evidence="2" id="KW-0472">Membrane</keyword>
<dbReference type="Gene3D" id="2.60.120.560">
    <property type="entry name" value="Exo-inulinase, domain 1"/>
    <property type="match status" value="1"/>
</dbReference>
<feature type="region of interest" description="Disordered" evidence="1">
    <location>
        <begin position="117"/>
        <end position="137"/>
    </location>
</feature>
<dbReference type="EMBL" id="CP000859">
    <property type="protein sequence ID" value="ABW66895.1"/>
    <property type="molecule type" value="Genomic_DNA"/>
</dbReference>
<keyword evidence="2" id="KW-0812">Transmembrane</keyword>
<dbReference type="Pfam" id="PF07963">
    <property type="entry name" value="N_methyl"/>
    <property type="match status" value="1"/>
</dbReference>
<evidence type="ECO:0000313" key="4">
    <source>
        <dbReference type="Proteomes" id="UP000008561"/>
    </source>
</evidence>
<sequence length="338" mass="36735">MKIRHAISGFTLLEVMVVIAIIGTLASIAFPLYISNIERARSAACLVERKHINKRIIIYCNNSPETPPESMAQLVAEGYFKSAPHCPYGGTYVLVPAGNNRPYPEVACSLHYFPQPTGDAGDGGSDNDDDPAPPPAPYPVNIPLTGFDDFIKVGSGWDLTKTGIRVQGGSGGIGGSNRLFVPNPLGTGSYAITVNARLGEGDDGGYGIFFDAVVDKYGRISSGYILQFDRGFGNGQLVIRQWSNDRESSSAPSRNRFDDPSVIPHKVKDPDWWTTTKEIKLDVIDLGNGHKQLSVYLDGVPTFNNWEFEGNSGQDTYTGFRGWHGPTAEFTDLSINNP</sequence>
<dbReference type="OrthoDB" id="5296638at2"/>
<accession>A8ZX39</accession>
<name>A8ZX39_DESOH</name>
<gene>
    <name evidence="3" type="ordered locus">Dole_1088</name>
</gene>
<evidence type="ECO:0000313" key="3">
    <source>
        <dbReference type="EMBL" id="ABW66895.1"/>
    </source>
</evidence>
<dbReference type="InterPro" id="IPR045584">
    <property type="entry name" value="Pilin-like"/>
</dbReference>
<reference evidence="3 4" key="1">
    <citation type="submission" date="2007-10" db="EMBL/GenBank/DDBJ databases">
        <title>Complete sequence of Desulfococcus oleovorans Hxd3.</title>
        <authorList>
            <consortium name="US DOE Joint Genome Institute"/>
            <person name="Copeland A."/>
            <person name="Lucas S."/>
            <person name="Lapidus A."/>
            <person name="Barry K."/>
            <person name="Glavina del Rio T."/>
            <person name="Dalin E."/>
            <person name="Tice H."/>
            <person name="Pitluck S."/>
            <person name="Kiss H."/>
            <person name="Brettin T."/>
            <person name="Bruce D."/>
            <person name="Detter J.C."/>
            <person name="Han C."/>
            <person name="Schmutz J."/>
            <person name="Larimer F."/>
            <person name="Land M."/>
            <person name="Hauser L."/>
            <person name="Kyrpides N."/>
            <person name="Kim E."/>
            <person name="Wawrik B."/>
            <person name="Richardson P."/>
        </authorList>
    </citation>
    <scope>NUCLEOTIDE SEQUENCE [LARGE SCALE GENOMIC DNA]</scope>
    <source>
        <strain evidence="4">DSM 6200 / JCM 39069 / Hxd3</strain>
    </source>
</reference>
<keyword evidence="4" id="KW-1185">Reference proteome</keyword>
<proteinExistence type="predicted"/>
<feature type="transmembrane region" description="Helical" evidence="2">
    <location>
        <begin position="12"/>
        <end position="34"/>
    </location>
</feature>
<dbReference type="eggNOG" id="COG4969">
    <property type="taxonomic scope" value="Bacteria"/>
</dbReference>
<evidence type="ECO:0000256" key="1">
    <source>
        <dbReference type="SAM" id="MobiDB-lite"/>
    </source>
</evidence>
<dbReference type="PROSITE" id="PS00409">
    <property type="entry name" value="PROKAR_NTER_METHYL"/>
    <property type="match status" value="1"/>
</dbReference>
<dbReference type="AlphaFoldDB" id="A8ZX39"/>
<organism evidence="3 4">
    <name type="scientific">Desulfosudis oleivorans (strain DSM 6200 / JCM 39069 / Hxd3)</name>
    <name type="common">Desulfococcus oleovorans</name>
    <dbReference type="NCBI Taxonomy" id="96561"/>
    <lineage>
        <taxon>Bacteria</taxon>
        <taxon>Pseudomonadati</taxon>
        <taxon>Thermodesulfobacteriota</taxon>
        <taxon>Desulfobacteria</taxon>
        <taxon>Desulfobacterales</taxon>
        <taxon>Desulfosudaceae</taxon>
        <taxon>Desulfosudis</taxon>
    </lineage>
</organism>
<keyword evidence="2" id="KW-1133">Transmembrane helix</keyword>
<dbReference type="SUPFAM" id="SSF54523">
    <property type="entry name" value="Pili subunits"/>
    <property type="match status" value="1"/>
</dbReference>
<evidence type="ECO:0008006" key="5">
    <source>
        <dbReference type="Google" id="ProtNLM"/>
    </source>
</evidence>
<dbReference type="InterPro" id="IPR012902">
    <property type="entry name" value="N_methyl_site"/>
</dbReference>
<dbReference type="Gene3D" id="3.30.700.10">
    <property type="entry name" value="Glycoprotein, Type 4 Pilin"/>
    <property type="match status" value="1"/>
</dbReference>
<dbReference type="RefSeq" id="WP_012174513.1">
    <property type="nucleotide sequence ID" value="NC_009943.1"/>
</dbReference>
<dbReference type="HOGENOM" id="CLU_820688_0_0_7"/>
<dbReference type="KEGG" id="dol:Dole_1088"/>
<dbReference type="NCBIfam" id="TIGR02532">
    <property type="entry name" value="IV_pilin_GFxxxE"/>
    <property type="match status" value="1"/>
</dbReference>
<protein>
    <recommendedName>
        <fullName evidence="5">Prepilin-type N-terminal cleavage/methylation domain-containing protein</fullName>
    </recommendedName>
</protein>
<dbReference type="Proteomes" id="UP000008561">
    <property type="component" value="Chromosome"/>
</dbReference>